<sequence length="146" mass="16584">MIMEKDEDFLKLGKKLLNISRKYQKDHPSHPSGETFKIEGKRIYPSLKAKKLGSGCTIAAIFEKFYPNFDRIKIQARCPEDPSKISVIHPPTYKPFGDPFESPLCPHIGVTGKVEMKSKLNFFCHPGFGTPNCLFFRYSSIPDGFP</sequence>
<keyword evidence="2" id="KW-1185">Reference proteome</keyword>
<accession>A0A8X6Y8L9</accession>
<comment type="caution">
    <text evidence="1">The sequence shown here is derived from an EMBL/GenBank/DDBJ whole genome shotgun (WGS) entry which is preliminary data.</text>
</comment>
<dbReference type="Proteomes" id="UP000886998">
    <property type="component" value="Unassembled WGS sequence"/>
</dbReference>
<evidence type="ECO:0000313" key="2">
    <source>
        <dbReference type="Proteomes" id="UP000886998"/>
    </source>
</evidence>
<evidence type="ECO:0000313" key="1">
    <source>
        <dbReference type="EMBL" id="GFY68156.1"/>
    </source>
</evidence>
<name>A0A8X6Y8L9_9ARAC</name>
<organism evidence="1 2">
    <name type="scientific">Trichonephila inaurata madagascariensis</name>
    <dbReference type="NCBI Taxonomy" id="2747483"/>
    <lineage>
        <taxon>Eukaryota</taxon>
        <taxon>Metazoa</taxon>
        <taxon>Ecdysozoa</taxon>
        <taxon>Arthropoda</taxon>
        <taxon>Chelicerata</taxon>
        <taxon>Arachnida</taxon>
        <taxon>Araneae</taxon>
        <taxon>Araneomorphae</taxon>
        <taxon>Entelegynae</taxon>
        <taxon>Araneoidea</taxon>
        <taxon>Nephilidae</taxon>
        <taxon>Trichonephila</taxon>
        <taxon>Trichonephila inaurata</taxon>
    </lineage>
</organism>
<proteinExistence type="predicted"/>
<protein>
    <submittedName>
        <fullName evidence="1">Uncharacterized protein</fullName>
    </submittedName>
</protein>
<dbReference type="EMBL" id="BMAV01016900">
    <property type="protein sequence ID" value="GFY68156.1"/>
    <property type="molecule type" value="Genomic_DNA"/>
</dbReference>
<reference evidence="1" key="1">
    <citation type="submission" date="2020-08" db="EMBL/GenBank/DDBJ databases">
        <title>Multicomponent nature underlies the extraordinary mechanical properties of spider dragline silk.</title>
        <authorList>
            <person name="Kono N."/>
            <person name="Nakamura H."/>
            <person name="Mori M."/>
            <person name="Yoshida Y."/>
            <person name="Ohtoshi R."/>
            <person name="Malay A.D."/>
            <person name="Moran D.A.P."/>
            <person name="Tomita M."/>
            <person name="Numata K."/>
            <person name="Arakawa K."/>
        </authorList>
    </citation>
    <scope>NUCLEOTIDE SEQUENCE</scope>
</reference>
<gene>
    <name evidence="1" type="ORF">TNIN_373201</name>
</gene>
<dbReference type="AlphaFoldDB" id="A0A8X6Y8L9"/>